<name>M7SHL9_EUTLA</name>
<feature type="compositionally biased region" description="Polar residues" evidence="2">
    <location>
        <begin position="397"/>
        <end position="412"/>
    </location>
</feature>
<proteinExistence type="predicted"/>
<dbReference type="Pfam" id="PF07859">
    <property type="entry name" value="Abhydrolase_3"/>
    <property type="match status" value="1"/>
</dbReference>
<dbReference type="PANTHER" id="PTHR48081">
    <property type="entry name" value="AB HYDROLASE SUPERFAMILY PROTEIN C4A8.06C"/>
    <property type="match status" value="1"/>
</dbReference>
<feature type="compositionally biased region" description="Low complexity" evidence="2">
    <location>
        <begin position="26"/>
        <end position="39"/>
    </location>
</feature>
<feature type="region of interest" description="Disordered" evidence="2">
    <location>
        <begin position="24"/>
        <end position="48"/>
    </location>
</feature>
<dbReference type="EMBL" id="KB706787">
    <property type="protein sequence ID" value="EMR65809.1"/>
    <property type="molecule type" value="Genomic_DNA"/>
</dbReference>
<dbReference type="InterPro" id="IPR029058">
    <property type="entry name" value="AB_hydrolase_fold"/>
</dbReference>
<dbReference type="InterPro" id="IPR013094">
    <property type="entry name" value="AB_hydrolase_3"/>
</dbReference>
<dbReference type="SUPFAM" id="SSF53474">
    <property type="entry name" value="alpha/beta-Hydrolases"/>
    <property type="match status" value="1"/>
</dbReference>
<evidence type="ECO:0000313" key="4">
    <source>
        <dbReference type="EMBL" id="EMR65809.1"/>
    </source>
</evidence>
<evidence type="ECO:0000259" key="3">
    <source>
        <dbReference type="Pfam" id="PF07859"/>
    </source>
</evidence>
<dbReference type="OrthoDB" id="433474at2759"/>
<dbReference type="Proteomes" id="UP000012174">
    <property type="component" value="Unassembled WGS sequence"/>
</dbReference>
<dbReference type="eggNOG" id="KOG4388">
    <property type="taxonomic scope" value="Eukaryota"/>
</dbReference>
<dbReference type="KEGG" id="ela:UCREL1_7210"/>
<keyword evidence="5" id="KW-1185">Reference proteome</keyword>
<evidence type="ECO:0000313" key="5">
    <source>
        <dbReference type="Proteomes" id="UP000012174"/>
    </source>
</evidence>
<gene>
    <name evidence="4" type="ORF">UCREL1_7210</name>
</gene>
<accession>M7SHL9</accession>
<feature type="region of interest" description="Disordered" evidence="2">
    <location>
        <begin position="381"/>
        <end position="412"/>
    </location>
</feature>
<sequence>MAPAVDRHPRPPYDPEIEPLVRAAAEEQQQQQQQQQQQEYSSSEETLDLKRLRDEALKRESPRTEALLKDKRVTCEDLIIPGPGGGKNLTLTVVRPAAAVAEDKHRGRPCIFYIHGGAMVRSNRYAGLDTSVVWAAELGATTISVEYGLAPENPGTGPAEDCYAALRWVSRNPLSLGIDARRILLYGVSAGGGLAAAVALMVRDRDIDRNRVGREKEKENNGLLDDDNNNRLCGLFLKAPMLDDRNSSVSAQQYATGPMYNSTINRMAWRCLLGERAGKDGEDVTGGNGKGGAVSPYEAPGRATDLAGLPPTYIDCGTADPFRDDAVAFASKLWAGGVAAEFHAWPGGPHAFDRIAPEAAVSVLAKSTRLAWIRRILRSAGGNKERENRKKQQQQQHATNGGHSQVGEQSIE</sequence>
<evidence type="ECO:0000256" key="2">
    <source>
        <dbReference type="SAM" id="MobiDB-lite"/>
    </source>
</evidence>
<dbReference type="STRING" id="1287681.M7SHL9"/>
<dbReference type="PANTHER" id="PTHR48081:SF8">
    <property type="entry name" value="ALPHA_BETA HYDROLASE FOLD-3 DOMAIN-CONTAINING PROTEIN-RELATED"/>
    <property type="match status" value="1"/>
</dbReference>
<reference evidence="5" key="1">
    <citation type="journal article" date="2013" name="Genome Announc.">
        <title>Draft genome sequence of the grapevine dieback fungus Eutypa lata UCR-EL1.</title>
        <authorList>
            <person name="Blanco-Ulate B."/>
            <person name="Rolshausen P.E."/>
            <person name="Cantu D."/>
        </authorList>
    </citation>
    <scope>NUCLEOTIDE SEQUENCE [LARGE SCALE GENOMIC DNA]</scope>
    <source>
        <strain evidence="5">UCR-EL1</strain>
    </source>
</reference>
<organism evidence="4 5">
    <name type="scientific">Eutypa lata (strain UCR-EL1)</name>
    <name type="common">Grapevine dieback disease fungus</name>
    <name type="synonym">Eutypa armeniacae</name>
    <dbReference type="NCBI Taxonomy" id="1287681"/>
    <lineage>
        <taxon>Eukaryota</taxon>
        <taxon>Fungi</taxon>
        <taxon>Dikarya</taxon>
        <taxon>Ascomycota</taxon>
        <taxon>Pezizomycotina</taxon>
        <taxon>Sordariomycetes</taxon>
        <taxon>Xylariomycetidae</taxon>
        <taxon>Xylariales</taxon>
        <taxon>Diatrypaceae</taxon>
        <taxon>Eutypa</taxon>
    </lineage>
</organism>
<dbReference type="InterPro" id="IPR050300">
    <property type="entry name" value="GDXG_lipolytic_enzyme"/>
</dbReference>
<evidence type="ECO:0000256" key="1">
    <source>
        <dbReference type="ARBA" id="ARBA00022801"/>
    </source>
</evidence>
<dbReference type="GO" id="GO:0016787">
    <property type="term" value="F:hydrolase activity"/>
    <property type="evidence" value="ECO:0007669"/>
    <property type="project" value="UniProtKB-KW"/>
</dbReference>
<keyword evidence="1 4" id="KW-0378">Hydrolase</keyword>
<dbReference type="HOGENOM" id="CLU_012494_6_1_1"/>
<protein>
    <submittedName>
        <fullName evidence="4">Putative alpha beta hydrolase fold-3 domain-containing protein</fullName>
    </submittedName>
</protein>
<dbReference type="Gene3D" id="3.40.50.1820">
    <property type="entry name" value="alpha/beta hydrolase"/>
    <property type="match status" value="1"/>
</dbReference>
<feature type="domain" description="Alpha/beta hydrolase fold-3" evidence="3">
    <location>
        <begin position="111"/>
        <end position="352"/>
    </location>
</feature>
<dbReference type="AlphaFoldDB" id="M7SHL9"/>